<dbReference type="CDD" id="cd05685">
    <property type="entry name" value="S1_Tex"/>
    <property type="match status" value="1"/>
</dbReference>
<protein>
    <submittedName>
        <fullName evidence="2">Tex family protein</fullName>
    </submittedName>
</protein>
<dbReference type="SUPFAM" id="SSF50249">
    <property type="entry name" value="Nucleic acid-binding proteins"/>
    <property type="match status" value="1"/>
</dbReference>
<dbReference type="InterPro" id="IPR055179">
    <property type="entry name" value="Tex-like_central_region"/>
</dbReference>
<dbReference type="PROSITE" id="PS50126">
    <property type="entry name" value="S1"/>
    <property type="match status" value="1"/>
</dbReference>
<keyword evidence="3" id="KW-1185">Reference proteome</keyword>
<dbReference type="PANTHER" id="PTHR10724:SF10">
    <property type="entry name" value="S1 RNA-BINDING DOMAIN-CONTAINING PROTEIN 1"/>
    <property type="match status" value="1"/>
</dbReference>
<dbReference type="Gene3D" id="2.40.50.140">
    <property type="entry name" value="Nucleic acid-binding proteins"/>
    <property type="match status" value="1"/>
</dbReference>
<dbReference type="Gene3D" id="1.10.3500.10">
    <property type="entry name" value="Tex N-terminal region-like"/>
    <property type="match status" value="1"/>
</dbReference>
<dbReference type="EMBL" id="JBHULI010000024">
    <property type="protein sequence ID" value="MFD2532612.1"/>
    <property type="molecule type" value="Genomic_DNA"/>
</dbReference>
<dbReference type="InterPro" id="IPR023319">
    <property type="entry name" value="Tex-like_HTH_dom_sf"/>
</dbReference>
<dbReference type="InterPro" id="IPR041692">
    <property type="entry name" value="HHH_9"/>
</dbReference>
<dbReference type="InterPro" id="IPR006641">
    <property type="entry name" value="YqgF/RNaseH-like_dom"/>
</dbReference>
<feature type="domain" description="S1 motif" evidence="1">
    <location>
        <begin position="654"/>
        <end position="724"/>
    </location>
</feature>
<evidence type="ECO:0000313" key="3">
    <source>
        <dbReference type="Proteomes" id="UP001597460"/>
    </source>
</evidence>
<dbReference type="Pfam" id="PF22706">
    <property type="entry name" value="Tex_central_region"/>
    <property type="match status" value="1"/>
</dbReference>
<accession>A0ABW5JKP2</accession>
<dbReference type="RefSeq" id="WP_390301329.1">
    <property type="nucleotide sequence ID" value="NZ_JBHULI010000024.1"/>
</dbReference>
<dbReference type="InterPro" id="IPR044146">
    <property type="entry name" value="S1_Tex"/>
</dbReference>
<name>A0ABW5JKP2_9BACT</name>
<dbReference type="Pfam" id="PF16921">
    <property type="entry name" value="Tex_YqgF"/>
    <property type="match status" value="1"/>
</dbReference>
<dbReference type="InterPro" id="IPR018974">
    <property type="entry name" value="Tex-like_N"/>
</dbReference>
<dbReference type="SUPFAM" id="SSF47781">
    <property type="entry name" value="RuvA domain 2-like"/>
    <property type="match status" value="2"/>
</dbReference>
<sequence length="726" mass="81741">MSDTKIFNFLASQFNFSGKQISTVAKFLDEGATVPFLARYRQEATDGLDEEQIRAIRDGLETQRALEARKETILKSIKEQEKLTPELEEQIKACTDLKTLEDIYLPYKQKRKTRGDKAKEKGLEPLAKLIWEQETTSGDPLEYAKEYINPEKEVESVEDAFDGATDIVAEWINENLEVREMLRKVFTEHSNIVTKKNPTVKERTNFEDYYEFSAKVSKLKPYQILAINRGERENILFVNVDLWEERTLENIDDIVISNDLSIFTEYLQDAVEDAYKRLLFPSLERELRSELTDKADAHAIETFATNLGNLLMQPPLDKKVVMGIDPAFRSGCKVAVVDQHGKYLEGTTTYPTPPQKKVAEAEAVFGQFIDKYGVKLIAIGNGTASRETEQIVAEFLQKRKENHPDEELHYLIVNEAGASVYSASTIAREEFPELDAAQRGNISIARRVQDPLAELVKIDSKSIGVGLYQHDVNQNQLSGKLDDVVESCVNEVGVNLNTASAPLLAHISGLSKKVAQNIVKQREEKGIFMDREQIRDIDGVGDFRFQQAAGFMRIPESKNPLDNTAIHPESYEAAEKLCNLFGINLDNLSQEKDKIAGKFKNVNLKKTAEQIGVGVPTLELIIENLQKPGRDPRESLTKPLLRTDVMKMEDLKEGQQLEGTVRNVVDFGAFVDIGVKQDGLLHISNMAENRKIEDPHDVVSVGDIISIEIITLDLERGRIGLKLVNG</sequence>
<organism evidence="2 3">
    <name type="scientific">Gracilimonas halophila</name>
    <dbReference type="NCBI Taxonomy" id="1834464"/>
    <lineage>
        <taxon>Bacteria</taxon>
        <taxon>Pseudomonadati</taxon>
        <taxon>Balneolota</taxon>
        <taxon>Balneolia</taxon>
        <taxon>Balneolales</taxon>
        <taxon>Balneolaceae</taxon>
        <taxon>Gracilimonas</taxon>
    </lineage>
</organism>
<dbReference type="Pfam" id="PF12836">
    <property type="entry name" value="HHH_3"/>
    <property type="match status" value="1"/>
</dbReference>
<comment type="caution">
    <text evidence="2">The sequence shown here is derived from an EMBL/GenBank/DDBJ whole genome shotgun (WGS) entry which is preliminary data.</text>
</comment>
<dbReference type="Proteomes" id="UP001597460">
    <property type="component" value="Unassembled WGS sequence"/>
</dbReference>
<dbReference type="Gene3D" id="3.30.420.140">
    <property type="entry name" value="YqgF/RNase H-like domain"/>
    <property type="match status" value="1"/>
</dbReference>
<dbReference type="SUPFAM" id="SSF53098">
    <property type="entry name" value="Ribonuclease H-like"/>
    <property type="match status" value="1"/>
</dbReference>
<dbReference type="Pfam" id="PF17674">
    <property type="entry name" value="HHH_9"/>
    <property type="match status" value="1"/>
</dbReference>
<dbReference type="InterPro" id="IPR010994">
    <property type="entry name" value="RuvA_2-like"/>
</dbReference>
<dbReference type="SMART" id="SM00316">
    <property type="entry name" value="S1"/>
    <property type="match status" value="1"/>
</dbReference>
<dbReference type="InterPro" id="IPR037027">
    <property type="entry name" value="YqgF/RNaseH-like_dom_sf"/>
</dbReference>
<gene>
    <name evidence="2" type="ORF">ACFSVN_09170</name>
</gene>
<dbReference type="InterPro" id="IPR012337">
    <property type="entry name" value="RNaseH-like_sf"/>
</dbReference>
<dbReference type="InterPro" id="IPR012340">
    <property type="entry name" value="NA-bd_OB-fold"/>
</dbReference>
<proteinExistence type="predicted"/>
<dbReference type="Pfam" id="PF00575">
    <property type="entry name" value="S1"/>
    <property type="match status" value="1"/>
</dbReference>
<dbReference type="Gene3D" id="1.10.150.310">
    <property type="entry name" value="Tex RuvX-like domain-like"/>
    <property type="match status" value="1"/>
</dbReference>
<reference evidence="3" key="1">
    <citation type="journal article" date="2019" name="Int. J. Syst. Evol. Microbiol.">
        <title>The Global Catalogue of Microorganisms (GCM) 10K type strain sequencing project: providing services to taxonomists for standard genome sequencing and annotation.</title>
        <authorList>
            <consortium name="The Broad Institute Genomics Platform"/>
            <consortium name="The Broad Institute Genome Sequencing Center for Infectious Disease"/>
            <person name="Wu L."/>
            <person name="Ma J."/>
        </authorList>
    </citation>
    <scope>NUCLEOTIDE SEQUENCE [LARGE SCALE GENOMIC DNA]</scope>
    <source>
        <strain evidence="3">KCTC 52042</strain>
    </source>
</reference>
<evidence type="ECO:0000259" key="1">
    <source>
        <dbReference type="PROSITE" id="PS50126"/>
    </source>
</evidence>
<dbReference type="InterPro" id="IPR032639">
    <property type="entry name" value="Tex_YqgF"/>
</dbReference>
<dbReference type="SMART" id="SM00732">
    <property type="entry name" value="YqgFc"/>
    <property type="match status" value="1"/>
</dbReference>
<dbReference type="SUPFAM" id="SSF158832">
    <property type="entry name" value="Tex N-terminal region-like"/>
    <property type="match status" value="1"/>
</dbReference>
<dbReference type="InterPro" id="IPR050437">
    <property type="entry name" value="Ribos_protein_bS1-like"/>
</dbReference>
<dbReference type="InterPro" id="IPR023323">
    <property type="entry name" value="Tex-like_dom_sf"/>
</dbReference>
<dbReference type="PANTHER" id="PTHR10724">
    <property type="entry name" value="30S RIBOSOMAL PROTEIN S1"/>
    <property type="match status" value="1"/>
</dbReference>
<dbReference type="Pfam" id="PF09371">
    <property type="entry name" value="Tex_N"/>
    <property type="match status" value="1"/>
</dbReference>
<dbReference type="Gene3D" id="1.10.10.650">
    <property type="entry name" value="RuvA domain 2-like"/>
    <property type="match status" value="1"/>
</dbReference>
<evidence type="ECO:0000313" key="2">
    <source>
        <dbReference type="EMBL" id="MFD2532612.1"/>
    </source>
</evidence>
<dbReference type="InterPro" id="IPR003029">
    <property type="entry name" value="S1_domain"/>
</dbReference>